<dbReference type="SUPFAM" id="SSF54593">
    <property type="entry name" value="Glyoxalase/Bleomycin resistance protein/Dihydroxybiphenyl dioxygenase"/>
    <property type="match status" value="1"/>
</dbReference>
<dbReference type="InterPro" id="IPR037523">
    <property type="entry name" value="VOC_core"/>
</dbReference>
<evidence type="ECO:0000259" key="1">
    <source>
        <dbReference type="PROSITE" id="PS51819"/>
    </source>
</evidence>
<organism evidence="2 3">
    <name type="scientific">Pseudomonas izuensis</name>
    <dbReference type="NCBI Taxonomy" id="2684212"/>
    <lineage>
        <taxon>Bacteria</taxon>
        <taxon>Pseudomonadati</taxon>
        <taxon>Pseudomonadota</taxon>
        <taxon>Gammaproteobacteria</taxon>
        <taxon>Pseudomonadales</taxon>
        <taxon>Pseudomonadaceae</taxon>
        <taxon>Pseudomonas</taxon>
    </lineage>
</organism>
<dbReference type="InterPro" id="IPR004360">
    <property type="entry name" value="Glyas_Fos-R_dOase_dom"/>
</dbReference>
<dbReference type="Pfam" id="PF00903">
    <property type="entry name" value="Glyoxalase"/>
    <property type="match status" value="1"/>
</dbReference>
<dbReference type="PROSITE" id="PS51819">
    <property type="entry name" value="VOC"/>
    <property type="match status" value="1"/>
</dbReference>
<protein>
    <submittedName>
        <fullName evidence="2">VOC family protein</fullName>
    </submittedName>
</protein>
<accession>A0ABM7RTE9</accession>
<dbReference type="PANTHER" id="PTHR35006:SF1">
    <property type="entry name" value="BLL2941 PROTEIN"/>
    <property type="match status" value="1"/>
</dbReference>
<dbReference type="EMBL" id="AP017423">
    <property type="protein sequence ID" value="BCX69000.1"/>
    <property type="molecule type" value="Genomic_DNA"/>
</dbReference>
<dbReference type="Proteomes" id="UP000218595">
    <property type="component" value="Chromosome"/>
</dbReference>
<dbReference type="CDD" id="cd07262">
    <property type="entry name" value="VOC_like"/>
    <property type="match status" value="1"/>
</dbReference>
<proteinExistence type="predicted"/>
<feature type="domain" description="VOC" evidence="1">
    <location>
        <begin position="3"/>
        <end position="124"/>
    </location>
</feature>
<evidence type="ECO:0000313" key="3">
    <source>
        <dbReference type="Proteomes" id="UP000218595"/>
    </source>
</evidence>
<sequence>MAIFTHVSVGTNDLNKARDFYDEVLSKLNLKRIADLDDNGSIWGEAAPSFFVLKPANGAPASVGNGVTVSFEAPNRASIDAFHKAALAAGGVCEGAPGPRGWAPHAYAAYARDLDGNKLAAYCFRPV</sequence>
<name>A0ABM7RTE9_9PSED</name>
<keyword evidence="3" id="KW-1185">Reference proteome</keyword>
<gene>
    <name evidence="2" type="ORF">LAB08_R36420</name>
</gene>
<dbReference type="PANTHER" id="PTHR35006">
    <property type="entry name" value="GLYOXALASE FAMILY PROTEIN (AFU_ORTHOLOGUE AFUA_5G14830)"/>
    <property type="match status" value="1"/>
</dbReference>
<dbReference type="RefSeq" id="WP_096510388.1">
    <property type="nucleotide sequence ID" value="NZ_AP017423.2"/>
</dbReference>
<reference evidence="2 3" key="1">
    <citation type="submission" date="2016-04" db="EMBL/GenBank/DDBJ databases">
        <title>Complete genome sequence of Pseudomonas sp. LAB-08 isolated from TCE contaminated aquifer soil.</title>
        <authorList>
            <person name="Dohra H."/>
            <person name="Suzuki K."/>
            <person name="Fatma A."/>
            <person name="Inuzuka Y."/>
            <person name="Honjo M."/>
            <person name="Tashiro Y."/>
            <person name="Futamata H."/>
        </authorList>
    </citation>
    <scope>NUCLEOTIDE SEQUENCE [LARGE SCALE GENOMIC DNA]</scope>
    <source>
        <strain evidence="2 3">LAB-08</strain>
    </source>
</reference>
<dbReference type="Gene3D" id="3.10.180.10">
    <property type="entry name" value="2,3-Dihydroxybiphenyl 1,2-Dioxygenase, domain 1"/>
    <property type="match status" value="1"/>
</dbReference>
<evidence type="ECO:0000313" key="2">
    <source>
        <dbReference type="EMBL" id="BCX69000.1"/>
    </source>
</evidence>
<dbReference type="InterPro" id="IPR029068">
    <property type="entry name" value="Glyas_Bleomycin-R_OHBP_Dase"/>
</dbReference>